<dbReference type="AlphaFoldDB" id="A0A3P6PRW9"/>
<keyword evidence="2" id="KW-1185">Reference proteome</keyword>
<evidence type="ECO:0000313" key="2">
    <source>
        <dbReference type="Proteomes" id="UP000281553"/>
    </source>
</evidence>
<proteinExistence type="predicted"/>
<name>A0A3P6PRW9_DIBLA</name>
<accession>A0A3P6PRW9</accession>
<reference evidence="1 2" key="1">
    <citation type="submission" date="2018-11" db="EMBL/GenBank/DDBJ databases">
        <authorList>
            <consortium name="Pathogen Informatics"/>
        </authorList>
    </citation>
    <scope>NUCLEOTIDE SEQUENCE [LARGE SCALE GENOMIC DNA]</scope>
</reference>
<dbReference type="GO" id="GO:0008455">
    <property type="term" value="F:alpha-1,6-mannosylglycoprotein 2-beta-N-acetylglucosaminyltransferase activity"/>
    <property type="evidence" value="ECO:0007669"/>
    <property type="project" value="InterPro"/>
</dbReference>
<dbReference type="GO" id="GO:0016020">
    <property type="term" value="C:membrane"/>
    <property type="evidence" value="ECO:0007669"/>
    <property type="project" value="InterPro"/>
</dbReference>
<protein>
    <submittedName>
        <fullName evidence="1">Uncharacterized protein</fullName>
    </submittedName>
</protein>
<dbReference type="Pfam" id="PF05060">
    <property type="entry name" value="MGAT2"/>
    <property type="match status" value="1"/>
</dbReference>
<dbReference type="OrthoDB" id="6019616at2759"/>
<dbReference type="UniPathway" id="UPA00378"/>
<dbReference type="GO" id="GO:0005795">
    <property type="term" value="C:Golgi stack"/>
    <property type="evidence" value="ECO:0007669"/>
    <property type="project" value="InterPro"/>
</dbReference>
<evidence type="ECO:0000313" key="1">
    <source>
        <dbReference type="EMBL" id="VDK29965.1"/>
    </source>
</evidence>
<gene>
    <name evidence="1" type="ORF">DILT_LOCUS82</name>
</gene>
<sequence>MHSSQEGCDVQRVLAELQSDIDLRFRPWLFPEHLELATADALSANARRNGGWADVRDQTLCLSLARNRWLALTEHPSVVSNNRDVTRLEPLLKDVSLTETDPLS</sequence>
<dbReference type="Proteomes" id="UP000281553">
    <property type="component" value="Unassembled WGS sequence"/>
</dbReference>
<dbReference type="GO" id="GO:0009312">
    <property type="term" value="P:oligosaccharide biosynthetic process"/>
    <property type="evidence" value="ECO:0007669"/>
    <property type="project" value="InterPro"/>
</dbReference>
<dbReference type="InterPro" id="IPR007754">
    <property type="entry name" value="GlcNAc_II"/>
</dbReference>
<dbReference type="EMBL" id="UYRU01000313">
    <property type="protein sequence ID" value="VDK29965.1"/>
    <property type="molecule type" value="Genomic_DNA"/>
</dbReference>
<organism evidence="1 2">
    <name type="scientific">Dibothriocephalus latus</name>
    <name type="common">Fish tapeworm</name>
    <name type="synonym">Diphyllobothrium latum</name>
    <dbReference type="NCBI Taxonomy" id="60516"/>
    <lineage>
        <taxon>Eukaryota</taxon>
        <taxon>Metazoa</taxon>
        <taxon>Spiralia</taxon>
        <taxon>Lophotrochozoa</taxon>
        <taxon>Platyhelminthes</taxon>
        <taxon>Cestoda</taxon>
        <taxon>Eucestoda</taxon>
        <taxon>Diphyllobothriidea</taxon>
        <taxon>Diphyllobothriidae</taxon>
        <taxon>Dibothriocephalus</taxon>
    </lineage>
</organism>